<comment type="caution">
    <text evidence="2">The sequence shown here is derived from an EMBL/GenBank/DDBJ whole genome shotgun (WGS) entry which is preliminary data.</text>
</comment>
<name>A0A369VF12_9ACTN</name>
<evidence type="ECO:0000256" key="1">
    <source>
        <dbReference type="SAM" id="MobiDB-lite"/>
    </source>
</evidence>
<accession>A0A369VF12</accession>
<feature type="region of interest" description="Disordered" evidence="1">
    <location>
        <begin position="60"/>
        <end position="82"/>
    </location>
</feature>
<organism evidence="2 3">
    <name type="scientific">Streptomyces parvulus</name>
    <dbReference type="NCBI Taxonomy" id="146923"/>
    <lineage>
        <taxon>Bacteria</taxon>
        <taxon>Bacillati</taxon>
        <taxon>Actinomycetota</taxon>
        <taxon>Actinomycetes</taxon>
        <taxon>Kitasatosporales</taxon>
        <taxon>Streptomycetaceae</taxon>
        <taxon>Streptomyces</taxon>
    </lineage>
</organism>
<evidence type="ECO:0000313" key="2">
    <source>
        <dbReference type="EMBL" id="RDD89129.1"/>
    </source>
</evidence>
<dbReference type="AlphaFoldDB" id="A0A369VF12"/>
<dbReference type="Proteomes" id="UP000253742">
    <property type="component" value="Unassembled WGS sequence"/>
</dbReference>
<protein>
    <submittedName>
        <fullName evidence="2">Uncharacterized protein</fullName>
    </submittedName>
</protein>
<reference evidence="2 3" key="1">
    <citation type="submission" date="2018-07" db="EMBL/GenBank/DDBJ databases">
        <title>Genome guided investigation of antibiotics producing actinomycetales strain isolated from a Macau mangrove ecosystem.</title>
        <authorList>
            <person name="Hu D."/>
        </authorList>
    </citation>
    <scope>NUCLEOTIDE SEQUENCE [LARGE SCALE GENOMIC DNA]</scope>
    <source>
        <strain evidence="2 3">2297</strain>
    </source>
</reference>
<proteinExistence type="predicted"/>
<dbReference type="EMBL" id="QQBH01000005">
    <property type="protein sequence ID" value="RDD89129.1"/>
    <property type="molecule type" value="Genomic_DNA"/>
</dbReference>
<sequence>MLPCVGHRVMVPPCTGRRAIGSLRQRVRLVLDIPCKGRPGTHSIRLWCPDGPWEKLMAYKQASTPASRRTVDHRERGRLRPG</sequence>
<gene>
    <name evidence="2" type="ORF">DVZ84_08980</name>
</gene>
<evidence type="ECO:0000313" key="3">
    <source>
        <dbReference type="Proteomes" id="UP000253742"/>
    </source>
</evidence>